<evidence type="ECO:0000256" key="5">
    <source>
        <dbReference type="ARBA" id="ARBA00022833"/>
    </source>
</evidence>
<evidence type="ECO:0000256" key="3">
    <source>
        <dbReference type="ARBA" id="ARBA00022679"/>
    </source>
</evidence>
<dbReference type="CDD" id="cd16833">
    <property type="entry name" value="YfiH"/>
    <property type="match status" value="1"/>
</dbReference>
<reference evidence="10" key="1">
    <citation type="journal article" date="2012" name="Appl. Microbiol. Biotechnol.">
        <title>The complete genome sequence of Pantoea ananatis AJ13355, an organism with great biotechnological potential.</title>
        <authorList>
            <person name="Hara Y."/>
            <person name="Kadotani N."/>
            <person name="Izui H."/>
            <person name="Katashkina J.I."/>
            <person name="Kuvaeva T.M."/>
            <person name="Andreeva I.G."/>
            <person name="Golubeva L.I."/>
            <person name="Malko D.B."/>
            <person name="Makeev V.J."/>
            <person name="Mashko S.V."/>
            <person name="Kozlov Y.I."/>
        </authorList>
    </citation>
    <scope>NUCLEOTIDE SEQUENCE [LARGE SCALE GENOMIC DNA]</scope>
    <source>
        <strain evidence="10">AJ13355</strain>
    </source>
</reference>
<comment type="catalytic activity">
    <reaction evidence="6">
        <text>adenosine + H2O + H(+) = inosine + NH4(+)</text>
        <dbReference type="Rhea" id="RHEA:24408"/>
        <dbReference type="ChEBI" id="CHEBI:15377"/>
        <dbReference type="ChEBI" id="CHEBI:15378"/>
        <dbReference type="ChEBI" id="CHEBI:16335"/>
        <dbReference type="ChEBI" id="CHEBI:17596"/>
        <dbReference type="ChEBI" id="CHEBI:28938"/>
        <dbReference type="EC" id="3.5.4.4"/>
    </reaction>
    <physiologicalReaction direction="left-to-right" evidence="6">
        <dbReference type="Rhea" id="RHEA:24409"/>
    </physiologicalReaction>
</comment>
<dbReference type="HOGENOM" id="CLU_065784_2_1_6"/>
<accession>A0A0H3L0B8</accession>
<evidence type="ECO:0000256" key="7">
    <source>
        <dbReference type="ARBA" id="ARBA00048968"/>
    </source>
</evidence>
<dbReference type="PATRIC" id="fig|932677.3.peg.3135"/>
<evidence type="ECO:0000313" key="9">
    <source>
        <dbReference type="EMBL" id="BAK12760.1"/>
    </source>
</evidence>
<evidence type="ECO:0000256" key="1">
    <source>
        <dbReference type="ARBA" id="ARBA00000553"/>
    </source>
</evidence>
<proteinExistence type="inferred from homology"/>
<keyword evidence="3" id="KW-0808">Transferase</keyword>
<comment type="similarity">
    <text evidence="2">Belongs to the purine nucleoside phosphorylase YfiH/LACC1 family.</text>
</comment>
<gene>
    <name evidence="9" type="primary">yfiH</name>
    <name evidence="9" type="ordered locus">PAJ_2680</name>
</gene>
<organism evidence="9 10">
    <name type="scientific">Pantoea ananatis (strain AJ13355)</name>
    <dbReference type="NCBI Taxonomy" id="932677"/>
    <lineage>
        <taxon>Bacteria</taxon>
        <taxon>Pseudomonadati</taxon>
        <taxon>Pseudomonadota</taxon>
        <taxon>Gammaproteobacteria</taxon>
        <taxon>Enterobacterales</taxon>
        <taxon>Erwiniaceae</taxon>
        <taxon>Pantoea</taxon>
    </lineage>
</organism>
<protein>
    <submittedName>
        <fullName evidence="9">Hypothetical UPF0124 protein YfiH</fullName>
    </submittedName>
</protein>
<keyword evidence="4" id="KW-0479">Metal-binding</keyword>
<dbReference type="InterPro" id="IPR003730">
    <property type="entry name" value="Cu_polyphenol_OxRdtase"/>
</dbReference>
<dbReference type="PANTHER" id="PTHR30616:SF3">
    <property type="entry name" value="PURINE NUCLEOSIDE PHOSPHORYLASE"/>
    <property type="match status" value="1"/>
</dbReference>
<evidence type="ECO:0000256" key="6">
    <source>
        <dbReference type="ARBA" id="ARBA00047989"/>
    </source>
</evidence>
<dbReference type="InterPro" id="IPR011324">
    <property type="entry name" value="Cytotoxic_necrot_fac-like_cat"/>
</dbReference>
<dbReference type="SUPFAM" id="SSF64438">
    <property type="entry name" value="CNF1/YfiH-like putative cysteine hydrolases"/>
    <property type="match status" value="1"/>
</dbReference>
<comment type="catalytic activity">
    <reaction evidence="8">
        <text>S-methyl-5'-thioadenosine + phosphate = 5-(methylsulfanyl)-alpha-D-ribose 1-phosphate + adenine</text>
        <dbReference type="Rhea" id="RHEA:11852"/>
        <dbReference type="ChEBI" id="CHEBI:16708"/>
        <dbReference type="ChEBI" id="CHEBI:17509"/>
        <dbReference type="ChEBI" id="CHEBI:43474"/>
        <dbReference type="ChEBI" id="CHEBI:58533"/>
        <dbReference type="EC" id="2.4.2.28"/>
    </reaction>
    <physiologicalReaction direction="left-to-right" evidence="8">
        <dbReference type="Rhea" id="RHEA:11853"/>
    </physiologicalReaction>
</comment>
<keyword evidence="5" id="KW-0862">Zinc</keyword>
<evidence type="ECO:0000256" key="8">
    <source>
        <dbReference type="ARBA" id="ARBA00049893"/>
    </source>
</evidence>
<evidence type="ECO:0000256" key="2">
    <source>
        <dbReference type="ARBA" id="ARBA00007353"/>
    </source>
</evidence>
<comment type="catalytic activity">
    <reaction evidence="1">
        <text>inosine + phosphate = alpha-D-ribose 1-phosphate + hypoxanthine</text>
        <dbReference type="Rhea" id="RHEA:27646"/>
        <dbReference type="ChEBI" id="CHEBI:17368"/>
        <dbReference type="ChEBI" id="CHEBI:17596"/>
        <dbReference type="ChEBI" id="CHEBI:43474"/>
        <dbReference type="ChEBI" id="CHEBI:57720"/>
        <dbReference type="EC" id="2.4.2.1"/>
    </reaction>
    <physiologicalReaction direction="left-to-right" evidence="1">
        <dbReference type="Rhea" id="RHEA:27647"/>
    </physiologicalReaction>
</comment>
<dbReference type="OrthoDB" id="4279at2"/>
<dbReference type="Proteomes" id="UP000006690">
    <property type="component" value="Chromosome"/>
</dbReference>
<sequence>MSAMPRSPLLDALDWVDYAFQPAGEPPPEDAAYGHQRHSAVVVTDIHNFPPKSGDADGVIATGHRPVAVYTADCLPVLFADRQEKQVAAVHAGLQGTLAGVLYRAVEQLCERGATPQSLTVAIGPALAPCCFELDRQRLADIERLPGIPLPLRYHEQQPRNPYALRPQAVPTQAGIWFDLPQLAKQMLVNTGIPSAQIDLIPLCTYCATESGSSYRFNTHHGSGYRSRYSWIRRR</sequence>
<dbReference type="KEGG" id="paj:PAJ_2680"/>
<dbReference type="eggNOG" id="COG1496">
    <property type="taxonomic scope" value="Bacteria"/>
</dbReference>
<dbReference type="PANTHER" id="PTHR30616">
    <property type="entry name" value="UNCHARACTERIZED PROTEIN YFIH"/>
    <property type="match status" value="1"/>
</dbReference>
<evidence type="ECO:0000256" key="4">
    <source>
        <dbReference type="ARBA" id="ARBA00022723"/>
    </source>
</evidence>
<evidence type="ECO:0000313" key="10">
    <source>
        <dbReference type="Proteomes" id="UP000006690"/>
    </source>
</evidence>
<dbReference type="RefSeq" id="WP_014594679.1">
    <property type="nucleotide sequence ID" value="NC_017531.2"/>
</dbReference>
<dbReference type="AlphaFoldDB" id="A0A0H3L0B8"/>
<dbReference type="GO" id="GO:0005507">
    <property type="term" value="F:copper ion binding"/>
    <property type="evidence" value="ECO:0007669"/>
    <property type="project" value="TreeGrafter"/>
</dbReference>
<dbReference type="GO" id="GO:0017061">
    <property type="term" value="F:S-methyl-5-thioadenosine phosphorylase activity"/>
    <property type="evidence" value="ECO:0007669"/>
    <property type="project" value="UniProtKB-EC"/>
</dbReference>
<name>A0A0H3L0B8_PANAA</name>
<dbReference type="EMBL" id="AP012032">
    <property type="protein sequence ID" value="BAK12760.1"/>
    <property type="molecule type" value="Genomic_DNA"/>
</dbReference>
<dbReference type="InterPro" id="IPR038371">
    <property type="entry name" value="Cu_polyphenol_OxRdtase_sf"/>
</dbReference>
<dbReference type="Gene3D" id="3.60.140.10">
    <property type="entry name" value="CNF1/YfiH-like putative cysteine hydrolases"/>
    <property type="match status" value="1"/>
</dbReference>
<comment type="catalytic activity">
    <reaction evidence="7">
        <text>adenosine + phosphate = alpha-D-ribose 1-phosphate + adenine</text>
        <dbReference type="Rhea" id="RHEA:27642"/>
        <dbReference type="ChEBI" id="CHEBI:16335"/>
        <dbReference type="ChEBI" id="CHEBI:16708"/>
        <dbReference type="ChEBI" id="CHEBI:43474"/>
        <dbReference type="ChEBI" id="CHEBI:57720"/>
        <dbReference type="EC" id="2.4.2.1"/>
    </reaction>
    <physiologicalReaction direction="left-to-right" evidence="7">
        <dbReference type="Rhea" id="RHEA:27643"/>
    </physiologicalReaction>
</comment>
<dbReference type="Pfam" id="PF02578">
    <property type="entry name" value="Cu-oxidase_4"/>
    <property type="match status" value="1"/>
</dbReference>